<evidence type="ECO:0000313" key="3">
    <source>
        <dbReference type="Proteomes" id="UP000722336"/>
    </source>
</evidence>
<dbReference type="Pfam" id="PF13692">
    <property type="entry name" value="Glyco_trans_1_4"/>
    <property type="match status" value="1"/>
</dbReference>
<keyword evidence="1" id="KW-0808">Transferase</keyword>
<dbReference type="PANTHER" id="PTHR46401:SF2">
    <property type="entry name" value="GLYCOSYLTRANSFERASE WBBK-RELATED"/>
    <property type="match status" value="1"/>
</dbReference>
<dbReference type="CDD" id="cd03809">
    <property type="entry name" value="GT4_MtfB-like"/>
    <property type="match status" value="1"/>
</dbReference>
<gene>
    <name evidence="2" type="ORF">KCG44_00050</name>
</gene>
<dbReference type="EMBL" id="JAGSPA010000001">
    <property type="protein sequence ID" value="MBV7255167.1"/>
    <property type="molecule type" value="Genomic_DNA"/>
</dbReference>
<evidence type="ECO:0000256" key="1">
    <source>
        <dbReference type="ARBA" id="ARBA00022679"/>
    </source>
</evidence>
<keyword evidence="3" id="KW-1185">Reference proteome</keyword>
<name>A0ABS6SBB9_9SPHN</name>
<accession>A0ABS6SBB9</accession>
<evidence type="ECO:0000313" key="2">
    <source>
        <dbReference type="EMBL" id="MBV7255167.1"/>
    </source>
</evidence>
<protein>
    <submittedName>
        <fullName evidence="2">Glycosyltransferase family 4 protein</fullName>
    </submittedName>
</protein>
<dbReference type="PANTHER" id="PTHR46401">
    <property type="entry name" value="GLYCOSYLTRANSFERASE WBBK-RELATED"/>
    <property type="match status" value="1"/>
</dbReference>
<reference evidence="2 3" key="1">
    <citation type="submission" date="2021-04" db="EMBL/GenBank/DDBJ databases">
        <authorList>
            <person name="Pira H."/>
            <person name="Risdian C."/>
            <person name="Wink J."/>
        </authorList>
    </citation>
    <scope>NUCLEOTIDE SEQUENCE [LARGE SCALE GENOMIC DNA]</scope>
    <source>
        <strain evidence="2 3">WHA3</strain>
    </source>
</reference>
<comment type="caution">
    <text evidence="2">The sequence shown here is derived from an EMBL/GenBank/DDBJ whole genome shotgun (WGS) entry which is preliminary data.</text>
</comment>
<sequence>MRAALAPARGGPRFHLDLSRLMSRVHHPAPTGVDRVEMAYATHLPQLLGSDLGYVARHPTGLFGALRPDDVARFLDREQAKWAGVRAAGSGHTLKTLAGAVPRLAPPGRGGTMILASPSNLHNRARFRAMKRSLDARLVALVHDLIPLTHPEYARPDGAAKHAARMETLRLEADALVTNSASTAAALHAFWEAADHPPIHASRLGVDIPRPGEPTTRARPYFLCVSTIEPRKNHLLLLQVWRHFAETRAPEDIPELLVVGRRGWENEHILDLLERGPATRPHVRELGPLAEPELTALMRGARALLMPSFAEGFGLPVAEALAVGTPVIASNLAAHHDAGGEVPEFLSPLDGDGWGRAILDYMTDGPRREAQRARMADWQAPAWDAHLDTVIAAAEAVMA</sequence>
<organism evidence="2 3">
    <name type="scientific">Pacificimonas pallii</name>
    <dbReference type="NCBI Taxonomy" id="2827236"/>
    <lineage>
        <taxon>Bacteria</taxon>
        <taxon>Pseudomonadati</taxon>
        <taxon>Pseudomonadota</taxon>
        <taxon>Alphaproteobacteria</taxon>
        <taxon>Sphingomonadales</taxon>
        <taxon>Sphingosinicellaceae</taxon>
        <taxon>Pacificimonas</taxon>
    </lineage>
</organism>
<proteinExistence type="predicted"/>
<dbReference type="Proteomes" id="UP000722336">
    <property type="component" value="Unassembled WGS sequence"/>
</dbReference>